<keyword evidence="3 6" id="KW-0812">Transmembrane</keyword>
<feature type="transmembrane region" description="Helical" evidence="6">
    <location>
        <begin position="218"/>
        <end position="247"/>
    </location>
</feature>
<reference evidence="8 9" key="1">
    <citation type="journal article" date="2015" name="Genome Announc.">
        <title>Expanding the biotechnology potential of lactobacilli through comparative genomics of 213 strains and associated genera.</title>
        <authorList>
            <person name="Sun Z."/>
            <person name="Harris H.M."/>
            <person name="McCann A."/>
            <person name="Guo C."/>
            <person name="Argimon S."/>
            <person name="Zhang W."/>
            <person name="Yang X."/>
            <person name="Jeffery I.B."/>
            <person name="Cooney J.C."/>
            <person name="Kagawa T.F."/>
            <person name="Liu W."/>
            <person name="Song Y."/>
            <person name="Salvetti E."/>
            <person name="Wrobel A."/>
            <person name="Rasinkangas P."/>
            <person name="Parkhill J."/>
            <person name="Rea M.C."/>
            <person name="O'Sullivan O."/>
            <person name="Ritari J."/>
            <person name="Douillard F.P."/>
            <person name="Paul Ross R."/>
            <person name="Yang R."/>
            <person name="Briner A.E."/>
            <person name="Felis G.E."/>
            <person name="de Vos W.M."/>
            <person name="Barrangou R."/>
            <person name="Klaenhammer T.R."/>
            <person name="Caufield P.W."/>
            <person name="Cui Y."/>
            <person name="Zhang H."/>
            <person name="O'Toole P.W."/>
        </authorList>
    </citation>
    <scope>NUCLEOTIDE SEQUENCE [LARGE SCALE GENOMIC DNA]</scope>
    <source>
        <strain evidence="8 9">ATCC 27304</strain>
    </source>
</reference>
<dbReference type="RefSeq" id="WP_056991276.1">
    <property type="nucleotide sequence ID" value="NZ_JBDNJW010000007.1"/>
</dbReference>
<gene>
    <name evidence="8" type="ORF">IV36_GL000245</name>
</gene>
<comment type="subcellular location">
    <subcellularLocation>
        <location evidence="1">Cell membrane</location>
        <topology evidence="1">Multi-pass membrane protein</topology>
    </subcellularLocation>
</comment>
<keyword evidence="2" id="KW-1003">Cell membrane</keyword>
<proteinExistence type="predicted"/>
<dbReference type="Pfam" id="PF12698">
    <property type="entry name" value="ABC2_membrane_3"/>
    <property type="match status" value="1"/>
</dbReference>
<accession>A0A0R2FN92</accession>
<dbReference type="Proteomes" id="UP000051727">
    <property type="component" value="Unassembled WGS sequence"/>
</dbReference>
<dbReference type="InterPro" id="IPR051449">
    <property type="entry name" value="ABC-2_transporter_component"/>
</dbReference>
<dbReference type="InterPro" id="IPR013525">
    <property type="entry name" value="ABC2_TM"/>
</dbReference>
<evidence type="ECO:0000256" key="1">
    <source>
        <dbReference type="ARBA" id="ARBA00004651"/>
    </source>
</evidence>
<dbReference type="STRING" id="1618.IV36_GL000245"/>
<keyword evidence="4 6" id="KW-1133">Transmembrane helix</keyword>
<evidence type="ECO:0000256" key="4">
    <source>
        <dbReference type="ARBA" id="ARBA00022989"/>
    </source>
</evidence>
<evidence type="ECO:0000313" key="9">
    <source>
        <dbReference type="Proteomes" id="UP000051727"/>
    </source>
</evidence>
<evidence type="ECO:0000313" key="8">
    <source>
        <dbReference type="EMBL" id="KRN29976.1"/>
    </source>
</evidence>
<feature type="transmembrane region" description="Helical" evidence="6">
    <location>
        <begin position="21"/>
        <end position="41"/>
    </location>
</feature>
<name>A0A0R2FN92_9LACO</name>
<feature type="transmembrane region" description="Helical" evidence="6">
    <location>
        <begin position="172"/>
        <end position="197"/>
    </location>
</feature>
<evidence type="ECO:0000256" key="3">
    <source>
        <dbReference type="ARBA" id="ARBA00022692"/>
    </source>
</evidence>
<dbReference type="GO" id="GO:0140359">
    <property type="term" value="F:ABC-type transporter activity"/>
    <property type="evidence" value="ECO:0007669"/>
    <property type="project" value="InterPro"/>
</dbReference>
<dbReference type="GO" id="GO:0005886">
    <property type="term" value="C:plasma membrane"/>
    <property type="evidence" value="ECO:0007669"/>
    <property type="project" value="UniProtKB-SubCell"/>
</dbReference>
<dbReference type="PANTHER" id="PTHR30294:SF29">
    <property type="entry name" value="MULTIDRUG ABC TRANSPORTER PERMEASE YBHS-RELATED"/>
    <property type="match status" value="1"/>
</dbReference>
<feature type="transmembrane region" description="Helical" evidence="6">
    <location>
        <begin position="331"/>
        <end position="349"/>
    </location>
</feature>
<dbReference type="PANTHER" id="PTHR30294">
    <property type="entry name" value="MEMBRANE COMPONENT OF ABC TRANSPORTER YHHJ-RELATED"/>
    <property type="match status" value="1"/>
</dbReference>
<dbReference type="AlphaFoldDB" id="A0A0R2FN92"/>
<dbReference type="OrthoDB" id="9768837at2"/>
<dbReference type="EMBL" id="JQAR01000010">
    <property type="protein sequence ID" value="KRN29976.1"/>
    <property type="molecule type" value="Genomic_DNA"/>
</dbReference>
<feature type="domain" description="ABC-2 type transporter transmembrane" evidence="7">
    <location>
        <begin position="19"/>
        <end position="374"/>
    </location>
</feature>
<organism evidence="8 9">
    <name type="scientific">Liquorilactobacillus mali</name>
    <dbReference type="NCBI Taxonomy" id="1618"/>
    <lineage>
        <taxon>Bacteria</taxon>
        <taxon>Bacillati</taxon>
        <taxon>Bacillota</taxon>
        <taxon>Bacilli</taxon>
        <taxon>Lactobacillales</taxon>
        <taxon>Lactobacillaceae</taxon>
        <taxon>Liquorilactobacillus</taxon>
    </lineage>
</organism>
<keyword evidence="5 6" id="KW-0472">Membrane</keyword>
<evidence type="ECO:0000256" key="2">
    <source>
        <dbReference type="ARBA" id="ARBA00022475"/>
    </source>
</evidence>
<sequence>MKQILLVLMETYRRQVKSWSFILLVISPFIFIFISFGFGYLSSTLGESSSDQIAIVSTNKKIAKQLRYDKDEMTLKYHSQKSAQNALKKEKIKGYLVVNQKNSQLSAKYVGKEKLSITQKTHFQQVLQVNQQNLNVLEAQLTSGQLKALARQAILEQQVSKKGESDETIKTISFTITIFLMYFILITYTTTVAQDIASEKGTKIMEMVFSSMPAQRYFYGKILGTFAVIATHLLIYLVGGGAMYLILPKMEISKKMFAEYNTMIGKVVSNLLSVNLIYVLLGVIIFTILAALCGALVVRPEDTSKAVQPVLYVVLVGFIGSLVFGQNANNIIVKVASFIPFISSFFMPMRLIYSDVSFIQVGLSLLVLLAATFGLAIYVGRLYSGLILQTDDVGIINSFKRASKIK</sequence>
<protein>
    <submittedName>
        <fullName evidence="8">ABC transporter, permease</fullName>
    </submittedName>
</protein>
<comment type="caution">
    <text evidence="8">The sequence shown here is derived from an EMBL/GenBank/DDBJ whole genome shotgun (WGS) entry which is preliminary data.</text>
</comment>
<feature type="transmembrane region" description="Helical" evidence="6">
    <location>
        <begin position="361"/>
        <end position="380"/>
    </location>
</feature>
<evidence type="ECO:0000259" key="7">
    <source>
        <dbReference type="Pfam" id="PF12698"/>
    </source>
</evidence>
<evidence type="ECO:0000256" key="6">
    <source>
        <dbReference type="SAM" id="Phobius"/>
    </source>
</evidence>
<feature type="transmembrane region" description="Helical" evidence="6">
    <location>
        <begin position="276"/>
        <end position="297"/>
    </location>
</feature>
<evidence type="ECO:0000256" key="5">
    <source>
        <dbReference type="ARBA" id="ARBA00023136"/>
    </source>
</evidence>
<dbReference type="PATRIC" id="fig|1618.3.peg.245"/>
<feature type="transmembrane region" description="Helical" evidence="6">
    <location>
        <begin position="309"/>
        <end position="325"/>
    </location>
</feature>